<gene>
    <name evidence="1" type="ORF">JK359_08760</name>
</gene>
<reference evidence="1" key="1">
    <citation type="submission" date="2021-01" db="EMBL/GenBank/DDBJ databases">
        <title>WGS of actinomycetes isolated from Thailand.</title>
        <authorList>
            <person name="Thawai C."/>
        </authorList>
    </citation>
    <scope>NUCLEOTIDE SEQUENCE</scope>
    <source>
        <strain evidence="1">RCU-197</strain>
    </source>
</reference>
<protein>
    <submittedName>
        <fullName evidence="1">Immunity 26/phosphotriesterase HocA family protein</fullName>
    </submittedName>
</protein>
<evidence type="ECO:0000313" key="1">
    <source>
        <dbReference type="EMBL" id="MBL1082071.1"/>
    </source>
</evidence>
<dbReference type="EMBL" id="JAERRK010000003">
    <property type="protein sequence ID" value="MBL1082071.1"/>
    <property type="molecule type" value="Genomic_DNA"/>
</dbReference>
<dbReference type="AlphaFoldDB" id="A0A937EFZ4"/>
<keyword evidence="2" id="KW-1185">Reference proteome</keyword>
<organism evidence="1 2">
    <name type="scientific">Streptomyces actinomycinicus</name>
    <dbReference type="NCBI Taxonomy" id="1695166"/>
    <lineage>
        <taxon>Bacteria</taxon>
        <taxon>Bacillati</taxon>
        <taxon>Actinomycetota</taxon>
        <taxon>Actinomycetes</taxon>
        <taxon>Kitasatosporales</taxon>
        <taxon>Streptomycetaceae</taxon>
        <taxon>Streptomyces</taxon>
    </lineage>
</organism>
<sequence length="172" mass="19224">MQQPAAGPRKVTKARASRAPGRVARIDLGDGRCAFGRQLTGLCVEFYDLVGRPGAPVDLIEIVAAPVAFKIWVMDSAFRRRSGWELLDVVPLTREEQAVVHVFSKQDPLSGSVTVHRVDPVTRAGRETPSTLEEGRKLERAAVWAPEHIEDRLRDHFDGRPNKWVESLRLKP</sequence>
<dbReference type="Pfam" id="PF15428">
    <property type="entry name" value="Imm26"/>
    <property type="match status" value="1"/>
</dbReference>
<proteinExistence type="predicted"/>
<dbReference type="RefSeq" id="WP_201833622.1">
    <property type="nucleotide sequence ID" value="NZ_JAERRK010000003.1"/>
</dbReference>
<dbReference type="Proteomes" id="UP000661858">
    <property type="component" value="Unassembled WGS sequence"/>
</dbReference>
<accession>A0A937EFZ4</accession>
<dbReference type="InterPro" id="IPR029278">
    <property type="entry name" value="Imm26"/>
</dbReference>
<name>A0A937EFZ4_9ACTN</name>
<comment type="caution">
    <text evidence="1">The sequence shown here is derived from an EMBL/GenBank/DDBJ whole genome shotgun (WGS) entry which is preliminary data.</text>
</comment>
<evidence type="ECO:0000313" key="2">
    <source>
        <dbReference type="Proteomes" id="UP000661858"/>
    </source>
</evidence>